<evidence type="ECO:0000313" key="3">
    <source>
        <dbReference type="Proteomes" id="UP000191905"/>
    </source>
</evidence>
<name>A0A1V8RU96_9HYPH</name>
<dbReference type="EMBL" id="MDET01000005">
    <property type="protein sequence ID" value="OQM76718.1"/>
    <property type="molecule type" value="Genomic_DNA"/>
</dbReference>
<reference evidence="2 3" key="1">
    <citation type="journal article" date="2016" name="Int. J. Syst. Evol. Microbiol.">
        <title>Pseudaminobacter manganicus sp. nov., isolated from sludge of a manganese mine.</title>
        <authorList>
            <person name="Li J."/>
            <person name="Huang J."/>
            <person name="Liao S."/>
            <person name="Wang G."/>
        </authorList>
    </citation>
    <scope>NUCLEOTIDE SEQUENCE [LARGE SCALE GENOMIC DNA]</scope>
    <source>
        <strain evidence="2 3">JH-7</strain>
    </source>
</reference>
<dbReference type="Proteomes" id="UP000191905">
    <property type="component" value="Unassembled WGS sequence"/>
</dbReference>
<gene>
    <name evidence="2" type="ORF">BFN67_12455</name>
</gene>
<dbReference type="OrthoDB" id="6809238at2"/>
<keyword evidence="3" id="KW-1185">Reference proteome</keyword>
<evidence type="ECO:0000256" key="1">
    <source>
        <dbReference type="SAM" id="MobiDB-lite"/>
    </source>
</evidence>
<organism evidence="2 3">
    <name type="scientific">Manganibacter manganicus</name>
    <dbReference type="NCBI Taxonomy" id="1873176"/>
    <lineage>
        <taxon>Bacteria</taxon>
        <taxon>Pseudomonadati</taxon>
        <taxon>Pseudomonadota</taxon>
        <taxon>Alphaproteobacteria</taxon>
        <taxon>Hyphomicrobiales</taxon>
        <taxon>Phyllobacteriaceae</taxon>
        <taxon>Manganibacter</taxon>
    </lineage>
</organism>
<feature type="region of interest" description="Disordered" evidence="1">
    <location>
        <begin position="210"/>
        <end position="233"/>
    </location>
</feature>
<dbReference type="AlphaFoldDB" id="A0A1V8RU96"/>
<comment type="caution">
    <text evidence="2">The sequence shown here is derived from an EMBL/GenBank/DDBJ whole genome shotgun (WGS) entry which is preliminary data.</text>
</comment>
<accession>A0A1V8RU96</accession>
<feature type="compositionally biased region" description="Basic and acidic residues" evidence="1">
    <location>
        <begin position="224"/>
        <end position="233"/>
    </location>
</feature>
<dbReference type="RefSeq" id="WP_080918458.1">
    <property type="nucleotide sequence ID" value="NZ_MDET01000005.1"/>
</dbReference>
<evidence type="ECO:0000313" key="2">
    <source>
        <dbReference type="EMBL" id="OQM76718.1"/>
    </source>
</evidence>
<proteinExistence type="predicted"/>
<dbReference type="STRING" id="1873176.BFN67_12455"/>
<protein>
    <submittedName>
        <fullName evidence="2">Uncharacterized protein</fullName>
    </submittedName>
</protein>
<sequence length="261" mass="29672">MISISERLSEFTYGYGVVEETRRLLETVGWNAVPFLPSLVHEQEVGFDVAFSKPGAVLMLQFKLGHQLSRFRRSHPGQSIPALARPFWRFQVDTGEHQFLRLWSSEVLGAEVYYVAPRFADWARYELLFRSGKVLEQSLLITPSEIRNATPGPTAEHRIVYDRSRRYVCSDPVETPDVKVDDLVQRIAARGAKKDEPLAYTVKRLANEQTEGRATRRLSQGQREQLRDRARTPAEGDAAVFALEAWLQGAQTIFVGQPVEL</sequence>